<dbReference type="SUPFAM" id="SSF143422">
    <property type="entry name" value="Transposase IS200-like"/>
    <property type="match status" value="1"/>
</dbReference>
<dbReference type="Gene3D" id="3.30.70.1290">
    <property type="entry name" value="Transposase IS200-like"/>
    <property type="match status" value="1"/>
</dbReference>
<keyword evidence="3" id="KW-1185">Reference proteome</keyword>
<proteinExistence type="predicted"/>
<evidence type="ECO:0000313" key="3">
    <source>
        <dbReference type="Proteomes" id="UP000035036"/>
    </source>
</evidence>
<dbReference type="PANTHER" id="PTHR34322:SF2">
    <property type="entry name" value="TRANSPOSASE IS200-LIKE DOMAIN-CONTAINING PROTEIN"/>
    <property type="match status" value="1"/>
</dbReference>
<evidence type="ECO:0000259" key="1">
    <source>
        <dbReference type="SMART" id="SM01321"/>
    </source>
</evidence>
<dbReference type="GO" id="GO:0003677">
    <property type="term" value="F:DNA binding"/>
    <property type="evidence" value="ECO:0007669"/>
    <property type="project" value="InterPro"/>
</dbReference>
<organism evidence="2 3">
    <name type="scientific">Geoalkalibacter subterraneus</name>
    <dbReference type="NCBI Taxonomy" id="483547"/>
    <lineage>
        <taxon>Bacteria</taxon>
        <taxon>Pseudomonadati</taxon>
        <taxon>Thermodesulfobacteriota</taxon>
        <taxon>Desulfuromonadia</taxon>
        <taxon>Desulfuromonadales</taxon>
        <taxon>Geoalkalibacteraceae</taxon>
        <taxon>Geoalkalibacter</taxon>
    </lineage>
</organism>
<dbReference type="OrthoDB" id="9800147at2"/>
<dbReference type="InterPro" id="IPR036515">
    <property type="entry name" value="Transposase_17_sf"/>
</dbReference>
<feature type="domain" description="Transposase IS200-like" evidence="1">
    <location>
        <begin position="9"/>
        <end position="124"/>
    </location>
</feature>
<dbReference type="AlphaFoldDB" id="A0A0B5FND7"/>
<dbReference type="EMBL" id="CP010311">
    <property type="protein sequence ID" value="AJF06124.1"/>
    <property type="molecule type" value="Genomic_DNA"/>
</dbReference>
<dbReference type="PANTHER" id="PTHR34322">
    <property type="entry name" value="TRANSPOSASE, Y1_TNP DOMAIN-CONTAINING"/>
    <property type="match status" value="1"/>
</dbReference>
<sequence length="222" mass="26091">MPRTSRGLADGYCYHILNRGNGRQQVFHKDQDYLAFINLLSEAIERYPITLFAYCLMPNHFHLLVRAEMGEELSRCMQWLMTSHVRRYHRHYGGSGHVWQGRYKSFIVQQDSYLVTAARYIEANPLRAGMVDKAQNWPWSSYCESSGEKERQITAPIPTPYNLNWAEFVNQPLTQGQQNKWQKSMERQSPFGEEDWQKRVCGQFGLESTLRPIGRPRKIQEK</sequence>
<gene>
    <name evidence="2" type="ORF">GSUB_05465</name>
</gene>
<dbReference type="RefSeq" id="WP_040199618.1">
    <property type="nucleotide sequence ID" value="NZ_CP010311.1"/>
</dbReference>
<dbReference type="KEGG" id="gsb:GSUB_05465"/>
<accession>A0A0B5FND7</accession>
<reference evidence="2 3" key="1">
    <citation type="journal article" date="2015" name="Genome Announc.">
        <title>Genomes of Geoalkalibacter ferrihydriticus Z-0531T and Geoalkalibacter subterraneus Red1T, Two Haloalkaliphilic Metal-Reducing Deltaproteobacteria.</title>
        <authorList>
            <person name="Badalamenti J.P."/>
            <person name="Krajmalnik-Brown R."/>
            <person name="Torres C.I."/>
            <person name="Bond D.R."/>
        </authorList>
    </citation>
    <scope>NUCLEOTIDE SEQUENCE [LARGE SCALE GENOMIC DNA]</scope>
    <source>
        <strain evidence="2 3">Red1</strain>
    </source>
</reference>
<dbReference type="InterPro" id="IPR002686">
    <property type="entry name" value="Transposase_17"/>
</dbReference>
<dbReference type="STRING" id="483547.GSUB_05465"/>
<evidence type="ECO:0000313" key="2">
    <source>
        <dbReference type="EMBL" id="AJF06124.1"/>
    </source>
</evidence>
<name>A0A0B5FND7_9BACT</name>
<dbReference type="GO" id="GO:0006313">
    <property type="term" value="P:DNA transposition"/>
    <property type="evidence" value="ECO:0007669"/>
    <property type="project" value="InterPro"/>
</dbReference>
<dbReference type="SMART" id="SM01321">
    <property type="entry name" value="Y1_Tnp"/>
    <property type="match status" value="1"/>
</dbReference>
<dbReference type="HOGENOM" id="CLU_068226_1_2_7"/>
<dbReference type="Pfam" id="PF01797">
    <property type="entry name" value="Y1_Tnp"/>
    <property type="match status" value="1"/>
</dbReference>
<dbReference type="NCBIfam" id="NF047646">
    <property type="entry name" value="REP_Tyr_transpos"/>
    <property type="match status" value="1"/>
</dbReference>
<dbReference type="GO" id="GO:0004803">
    <property type="term" value="F:transposase activity"/>
    <property type="evidence" value="ECO:0007669"/>
    <property type="project" value="InterPro"/>
</dbReference>
<dbReference type="Proteomes" id="UP000035036">
    <property type="component" value="Chromosome"/>
</dbReference>
<protein>
    <recommendedName>
        <fullName evidence="1">Transposase IS200-like domain-containing protein</fullName>
    </recommendedName>
</protein>